<sequence length="114" mass="12163">MSYQVSGWVVSACLGECVSGPNFGLGLSLYDGCVHGLLQTFWQECGAQPAFATCSVQMQQHIGDGAVSCKSLQGEAARGSVTHLKRSWLRLDAAPTGPKRGLEILTLAWPSSRH</sequence>
<dbReference type="EMBL" id="CAJHUC010000548">
    <property type="protein sequence ID" value="CAD7696802.1"/>
    <property type="molecule type" value="Genomic_DNA"/>
</dbReference>
<comment type="caution">
    <text evidence="1">The sequence shown here is derived from an EMBL/GenBank/DDBJ whole genome shotgun (WGS) entry which is preliminary data.</text>
</comment>
<dbReference type="AlphaFoldDB" id="A0A8S1ISC0"/>
<gene>
    <name evidence="1" type="ORF">OSTQU699_LOCUS2163</name>
</gene>
<evidence type="ECO:0000313" key="2">
    <source>
        <dbReference type="Proteomes" id="UP000708148"/>
    </source>
</evidence>
<dbReference type="Proteomes" id="UP000708148">
    <property type="component" value="Unassembled WGS sequence"/>
</dbReference>
<accession>A0A8S1ISC0</accession>
<proteinExistence type="predicted"/>
<keyword evidence="2" id="KW-1185">Reference proteome</keyword>
<name>A0A8S1ISC0_9CHLO</name>
<evidence type="ECO:0000313" key="1">
    <source>
        <dbReference type="EMBL" id="CAD7696802.1"/>
    </source>
</evidence>
<reference evidence="1" key="1">
    <citation type="submission" date="2020-12" db="EMBL/GenBank/DDBJ databases">
        <authorList>
            <person name="Iha C."/>
        </authorList>
    </citation>
    <scope>NUCLEOTIDE SEQUENCE</scope>
</reference>
<protein>
    <submittedName>
        <fullName evidence="1">Uncharacterized protein</fullName>
    </submittedName>
</protein>
<organism evidence="1 2">
    <name type="scientific">Ostreobium quekettii</name>
    <dbReference type="NCBI Taxonomy" id="121088"/>
    <lineage>
        <taxon>Eukaryota</taxon>
        <taxon>Viridiplantae</taxon>
        <taxon>Chlorophyta</taxon>
        <taxon>core chlorophytes</taxon>
        <taxon>Ulvophyceae</taxon>
        <taxon>TCBD clade</taxon>
        <taxon>Bryopsidales</taxon>
        <taxon>Ostreobineae</taxon>
        <taxon>Ostreobiaceae</taxon>
        <taxon>Ostreobium</taxon>
    </lineage>
</organism>